<evidence type="ECO:0000256" key="8">
    <source>
        <dbReference type="SAM" id="MobiDB-lite"/>
    </source>
</evidence>
<gene>
    <name evidence="12" type="primary">LOC120259906</name>
</gene>
<evidence type="ECO:0000259" key="10">
    <source>
        <dbReference type="PROSITE" id="PS51017"/>
    </source>
</evidence>
<protein>
    <submittedName>
        <fullName evidence="12">Two-component response regulator-like PRR95 isoform X1</fullName>
    </submittedName>
</protein>
<feature type="domain" description="Response regulatory" evidence="9">
    <location>
        <begin position="24"/>
        <end position="140"/>
    </location>
</feature>
<evidence type="ECO:0000259" key="9">
    <source>
        <dbReference type="PROSITE" id="PS50110"/>
    </source>
</evidence>
<evidence type="ECO:0000256" key="1">
    <source>
        <dbReference type="ARBA" id="ARBA00004123"/>
    </source>
</evidence>
<dbReference type="PROSITE" id="PS51017">
    <property type="entry name" value="CCT"/>
    <property type="match status" value="1"/>
</dbReference>
<feature type="region of interest" description="Disordered" evidence="8">
    <location>
        <begin position="407"/>
        <end position="433"/>
    </location>
</feature>
<dbReference type="SMART" id="SM00448">
    <property type="entry name" value="REC"/>
    <property type="match status" value="1"/>
</dbReference>
<keyword evidence="3" id="KW-0902">Two-component regulatory system</keyword>
<proteinExistence type="inferred from homology"/>
<evidence type="ECO:0000256" key="5">
    <source>
        <dbReference type="ARBA" id="ARBA00023242"/>
    </source>
</evidence>
<dbReference type="Gene3D" id="3.40.50.2300">
    <property type="match status" value="1"/>
</dbReference>
<dbReference type="AlphaFoldDB" id="A0AB40B9C1"/>
<reference evidence="11" key="1">
    <citation type="submission" date="2025-05" db="UniProtKB">
        <authorList>
            <consortium name="RefSeq"/>
        </authorList>
    </citation>
    <scope>NUCLEOTIDE SEQUENCE [LARGE SCALE GENOMIC DNA]</scope>
</reference>
<dbReference type="Pfam" id="PF00072">
    <property type="entry name" value="Response_reg"/>
    <property type="match status" value="1"/>
</dbReference>
<name>A0AB40B9C1_DIOCR</name>
<keyword evidence="4" id="KW-0090">Biological rhythms</keyword>
<sequence>MGKREEESMEEVRWETLFLNRPVRVLLVEGDDSTRQIISALLRKCGYKVLSVSDGVKAWEAITGCHVDLVLTEVELPSLSGFGLLTMIMEHETCKNIPVIMMSSHDSVSVVFKCMLKGAADYLVKPIRKNELRNLWQHVWRRHLASGEHAGAQRNQDEKPVNGELEANLENNASNYSSDYVDCMDKNDGNTAKGSEAQVSSMIQSSCTRSDTEAESKYMKNMQETKQQTSKSCILLDTKMTLDGDEHDMVSMKHAVAEAEDKSVTLGPECYSSEVLADNGSSAVVAMKEDFKVMDSVDIDDATNEIKPKEAIDLIGVMDSQSNGINASEDHPVYDLLELSLRRTTQACSQTQENNEPKTLNHSNSSPFSLYTGRTPLPPSPIPMKVITEREKLLGSSSMKSQVIQVSGNMHERETSNSIEDTNPSGSGNTNQDEASLHLSLRAIPFPVPITWQTNGSLLQPMFTPQSSNAFVSTMPTISKEADHPNSADEVNAMLSEQLPTYHSSENKEEIAEIRDEQVDASTVIVDSNNSNINAEVGKNEVPFVHDGMQQMDFLRMNQREAALTKYRLKRKDRCYEKKVRYQSRKLLAEQRPRVKGQFVRQIQHYSSDSVTG</sequence>
<evidence type="ECO:0000256" key="6">
    <source>
        <dbReference type="PROSITE-ProRule" id="PRU00169"/>
    </source>
</evidence>
<dbReference type="InterPro" id="IPR001789">
    <property type="entry name" value="Sig_transdc_resp-reg_receiver"/>
</dbReference>
<reference evidence="12" key="2">
    <citation type="submission" date="2025-08" db="UniProtKB">
        <authorList>
            <consortium name="RefSeq"/>
        </authorList>
    </citation>
    <scope>IDENTIFICATION</scope>
</reference>
<comment type="subcellular location">
    <subcellularLocation>
        <location evidence="1 7">Nucleus</location>
    </subcellularLocation>
</comment>
<dbReference type="GO" id="GO:0009736">
    <property type="term" value="P:cytokinin-activated signaling pathway"/>
    <property type="evidence" value="ECO:0007669"/>
    <property type="project" value="InterPro"/>
</dbReference>
<accession>A0AB40B9C1</accession>
<dbReference type="Pfam" id="PF06203">
    <property type="entry name" value="CCT"/>
    <property type="match status" value="1"/>
</dbReference>
<dbReference type="GO" id="GO:0048511">
    <property type="term" value="P:rhythmic process"/>
    <property type="evidence" value="ECO:0007669"/>
    <property type="project" value="UniProtKB-KW"/>
</dbReference>
<evidence type="ECO:0000256" key="4">
    <source>
        <dbReference type="ARBA" id="ARBA00023108"/>
    </source>
</evidence>
<feature type="compositionally biased region" description="Polar residues" evidence="8">
    <location>
        <begin position="416"/>
        <end position="433"/>
    </location>
</feature>
<dbReference type="PROSITE" id="PS50110">
    <property type="entry name" value="RESPONSE_REGULATORY"/>
    <property type="match status" value="1"/>
</dbReference>
<dbReference type="InterPro" id="IPR011006">
    <property type="entry name" value="CheY-like_superfamily"/>
</dbReference>
<evidence type="ECO:0000256" key="7">
    <source>
        <dbReference type="PROSITE-ProRule" id="PRU00357"/>
    </source>
</evidence>
<dbReference type="GeneID" id="120259906"/>
<keyword evidence="11" id="KW-1185">Reference proteome</keyword>
<dbReference type="SUPFAM" id="SSF52172">
    <property type="entry name" value="CheY-like"/>
    <property type="match status" value="1"/>
</dbReference>
<comment type="caution">
    <text evidence="6">Lacks conserved residue(s) required for the propagation of feature annotation.</text>
</comment>
<organism evidence="11 12">
    <name type="scientific">Dioscorea cayennensis subsp. rotundata</name>
    <name type="common">White Guinea yam</name>
    <name type="synonym">Dioscorea rotundata</name>
    <dbReference type="NCBI Taxonomy" id="55577"/>
    <lineage>
        <taxon>Eukaryota</taxon>
        <taxon>Viridiplantae</taxon>
        <taxon>Streptophyta</taxon>
        <taxon>Embryophyta</taxon>
        <taxon>Tracheophyta</taxon>
        <taxon>Spermatophyta</taxon>
        <taxon>Magnoliopsida</taxon>
        <taxon>Liliopsida</taxon>
        <taxon>Dioscoreales</taxon>
        <taxon>Dioscoreaceae</taxon>
        <taxon>Dioscorea</taxon>
    </lineage>
</organism>
<dbReference type="RefSeq" id="XP_039123303.1">
    <property type="nucleotide sequence ID" value="XM_039267369.1"/>
</dbReference>
<evidence type="ECO:0000256" key="2">
    <source>
        <dbReference type="ARBA" id="ARBA00010330"/>
    </source>
</evidence>
<dbReference type="GO" id="GO:0000160">
    <property type="term" value="P:phosphorelay signal transduction system"/>
    <property type="evidence" value="ECO:0007669"/>
    <property type="project" value="UniProtKB-KW"/>
</dbReference>
<evidence type="ECO:0000256" key="3">
    <source>
        <dbReference type="ARBA" id="ARBA00023012"/>
    </source>
</evidence>
<keyword evidence="5 7" id="KW-0539">Nucleus</keyword>
<dbReference type="Proteomes" id="UP001515500">
    <property type="component" value="Chromosome 1"/>
</dbReference>
<comment type="similarity">
    <text evidence="2">Belongs to the ARR-like family.</text>
</comment>
<feature type="domain" description="CCT" evidence="10">
    <location>
        <begin position="560"/>
        <end position="602"/>
    </location>
</feature>
<feature type="region of interest" description="Disordered" evidence="8">
    <location>
        <begin position="347"/>
        <end position="367"/>
    </location>
</feature>
<evidence type="ECO:0000313" key="12">
    <source>
        <dbReference type="RefSeq" id="XP_039123303.1"/>
    </source>
</evidence>
<evidence type="ECO:0000313" key="11">
    <source>
        <dbReference type="Proteomes" id="UP001515500"/>
    </source>
</evidence>
<dbReference type="InterPro" id="IPR010402">
    <property type="entry name" value="CCT_domain"/>
</dbReference>
<dbReference type="InterPro" id="IPR045279">
    <property type="entry name" value="ARR-like"/>
</dbReference>
<dbReference type="GO" id="GO:0005634">
    <property type="term" value="C:nucleus"/>
    <property type="evidence" value="ECO:0007669"/>
    <property type="project" value="UniProtKB-SubCell"/>
</dbReference>
<dbReference type="PANTHER" id="PTHR43874">
    <property type="entry name" value="TWO-COMPONENT RESPONSE REGULATOR"/>
    <property type="match status" value="1"/>
</dbReference>
<dbReference type="PANTHER" id="PTHR43874:SF146">
    <property type="entry name" value="TWO-COMPONENT RESPONSE REGULATOR-LIKE APRR9"/>
    <property type="match status" value="1"/>
</dbReference>